<dbReference type="AlphaFoldDB" id="A0A6M7TFF0"/>
<organism evidence="1 2">
    <name type="scientific">Mesorhizobium jarvisii</name>
    <dbReference type="NCBI Taxonomy" id="1777867"/>
    <lineage>
        <taxon>Bacteria</taxon>
        <taxon>Pseudomonadati</taxon>
        <taxon>Pseudomonadota</taxon>
        <taxon>Alphaproteobacteria</taxon>
        <taxon>Hyphomicrobiales</taxon>
        <taxon>Phyllobacteriaceae</taxon>
        <taxon>Mesorhizobium</taxon>
    </lineage>
</organism>
<dbReference type="Proteomes" id="UP000275530">
    <property type="component" value="Unassembled WGS sequence"/>
</dbReference>
<keyword evidence="2" id="KW-1185">Reference proteome</keyword>
<dbReference type="EMBL" id="QZXA01000017">
    <property type="protein sequence ID" value="RJT28999.1"/>
    <property type="molecule type" value="Genomic_DNA"/>
</dbReference>
<reference evidence="1 2" key="1">
    <citation type="submission" date="2018-09" db="EMBL/GenBank/DDBJ databases">
        <title>Mesorhizobium carmichaelinearum sp. nov. isolated from Carmichaelinea spp. root nodules in New Zealand.</title>
        <authorList>
            <person name="De Meyer S.E."/>
        </authorList>
    </citation>
    <scope>NUCLEOTIDE SEQUENCE [LARGE SCALE GENOMIC DNA]</scope>
    <source>
        <strain evidence="1 2">LMG 28313</strain>
    </source>
</reference>
<accession>A0A6M7TFF0</accession>
<evidence type="ECO:0000313" key="1">
    <source>
        <dbReference type="EMBL" id="RJT28999.1"/>
    </source>
</evidence>
<comment type="caution">
    <text evidence="1">The sequence shown here is derived from an EMBL/GenBank/DDBJ whole genome shotgun (WGS) entry which is preliminary data.</text>
</comment>
<sequence>MFDAELNEYHIVGTGQQQVLIYHCIFCGGQTPDSRRDELFMHVTKEEFEKLRKATNGLKTVDDVVGAFGPPDFDHPAGISSTEPVGLGPRRTTDFRQMTFSSLSDTADVHVAIGLNDKVQFSFTPKPVARD</sequence>
<gene>
    <name evidence="1" type="ORF">D3242_30410</name>
</gene>
<evidence type="ECO:0000313" key="2">
    <source>
        <dbReference type="Proteomes" id="UP000275530"/>
    </source>
</evidence>
<protein>
    <submittedName>
        <fullName evidence="1">Uncharacterized protein</fullName>
    </submittedName>
</protein>
<proteinExistence type="predicted"/>
<name>A0A6M7TFF0_9HYPH</name>